<name>A0A511YSS1_9FLAO</name>
<accession>A0A511YSS1</accession>
<reference evidence="2 3" key="1">
    <citation type="submission" date="2019-07" db="EMBL/GenBank/DDBJ databases">
        <title>Whole genome shotgun sequence of Chryseobacterium hagamense NBRC 105253.</title>
        <authorList>
            <person name="Hosoyama A."/>
            <person name="Uohara A."/>
            <person name="Ohji S."/>
            <person name="Ichikawa N."/>
        </authorList>
    </citation>
    <scope>NUCLEOTIDE SEQUENCE [LARGE SCALE GENOMIC DNA]</scope>
    <source>
        <strain evidence="2 3">NBRC 105253</strain>
    </source>
</reference>
<keyword evidence="3" id="KW-1185">Reference proteome</keyword>
<proteinExistence type="predicted"/>
<feature type="region of interest" description="Disordered" evidence="1">
    <location>
        <begin position="235"/>
        <end position="260"/>
    </location>
</feature>
<evidence type="ECO:0000313" key="3">
    <source>
        <dbReference type="Proteomes" id="UP000321863"/>
    </source>
</evidence>
<dbReference type="OrthoDB" id="612868at2"/>
<evidence type="ECO:0000313" key="2">
    <source>
        <dbReference type="EMBL" id="GEN78235.1"/>
    </source>
</evidence>
<protein>
    <submittedName>
        <fullName evidence="2">Uncharacterized protein</fullName>
    </submittedName>
</protein>
<dbReference type="Proteomes" id="UP000321863">
    <property type="component" value="Unassembled WGS sequence"/>
</dbReference>
<comment type="caution">
    <text evidence="2">The sequence shown here is derived from an EMBL/GenBank/DDBJ whole genome shotgun (WGS) entry which is preliminary data.</text>
</comment>
<gene>
    <name evidence="2" type="ORF">CHA01nite_39750</name>
</gene>
<sequence>MNLPTITDIKIKNSSGNKNFNRILISTREFDPNTHRIILRVNNKFYDDLKYYTKELVIDQGSSQFQLPGMNKSLTIYAQLYDYKNDRIVCTKEKDFVKTLGSWELALGDRIISISNDYFNLFWNSNRKVVKVNGPFDKDGKLQAEVKPGERYYFTAQPNQNLHDVELLSVKWSYRYDDGELIKFKNHNEIISNGFNMMDCIFHNEPKKIKVYAYFFNPSDKVMVEFSNFEKPQDMIDGNDLTEEETEKSKVTQIKQFKKN</sequence>
<dbReference type="RefSeq" id="WP_146944757.1">
    <property type="nucleotide sequence ID" value="NZ_BJYJ01000065.1"/>
</dbReference>
<dbReference type="AlphaFoldDB" id="A0A511YSS1"/>
<dbReference type="EMBL" id="BJYJ01000065">
    <property type="protein sequence ID" value="GEN78235.1"/>
    <property type="molecule type" value="Genomic_DNA"/>
</dbReference>
<organism evidence="2 3">
    <name type="scientific">Chryseobacterium hagamense</name>
    <dbReference type="NCBI Taxonomy" id="395935"/>
    <lineage>
        <taxon>Bacteria</taxon>
        <taxon>Pseudomonadati</taxon>
        <taxon>Bacteroidota</taxon>
        <taxon>Flavobacteriia</taxon>
        <taxon>Flavobacteriales</taxon>
        <taxon>Weeksellaceae</taxon>
        <taxon>Chryseobacterium group</taxon>
        <taxon>Chryseobacterium</taxon>
    </lineage>
</organism>
<feature type="compositionally biased region" description="Polar residues" evidence="1">
    <location>
        <begin position="251"/>
        <end position="260"/>
    </location>
</feature>
<evidence type="ECO:0000256" key="1">
    <source>
        <dbReference type="SAM" id="MobiDB-lite"/>
    </source>
</evidence>